<organism evidence="1 2">
    <name type="scientific">Nocardioides agariphilus</name>
    <dbReference type="NCBI Taxonomy" id="433664"/>
    <lineage>
        <taxon>Bacteria</taxon>
        <taxon>Bacillati</taxon>
        <taxon>Actinomycetota</taxon>
        <taxon>Actinomycetes</taxon>
        <taxon>Propionibacteriales</taxon>
        <taxon>Nocardioidaceae</taxon>
        <taxon>Nocardioides</taxon>
    </lineage>
</organism>
<comment type="caution">
    <text evidence="1">The sequence shown here is derived from an EMBL/GenBank/DDBJ whole genome shotgun (WGS) entry which is preliminary data.</text>
</comment>
<dbReference type="EMBL" id="JADKPO010000011">
    <property type="protein sequence ID" value="MBF4768055.1"/>
    <property type="molecule type" value="Genomic_DNA"/>
</dbReference>
<dbReference type="AlphaFoldDB" id="A0A930VQF2"/>
<name>A0A930VQF2_9ACTN</name>
<accession>A0A930VQF2</accession>
<reference evidence="1" key="1">
    <citation type="submission" date="2020-11" db="EMBL/GenBank/DDBJ databases">
        <title>Nocardioides cynanchi sp. nov., isolated from soil of rhizosphere of Cynanchum wilfordii.</title>
        <authorList>
            <person name="Lee J.-S."/>
            <person name="Suh M.K."/>
            <person name="Kim J.-S."/>
        </authorList>
    </citation>
    <scope>NUCLEOTIDE SEQUENCE</scope>
    <source>
        <strain evidence="1">KCTC 19276</strain>
    </source>
</reference>
<proteinExistence type="predicted"/>
<protein>
    <recommendedName>
        <fullName evidence="3">Peptidase_C39 like family protein</fullName>
    </recommendedName>
</protein>
<keyword evidence="2" id="KW-1185">Reference proteome</keyword>
<gene>
    <name evidence="1" type="ORF">ISU10_09775</name>
</gene>
<dbReference type="RefSeq" id="WP_194696212.1">
    <property type="nucleotide sequence ID" value="NZ_JADKPO010000011.1"/>
</dbReference>
<evidence type="ECO:0000313" key="2">
    <source>
        <dbReference type="Proteomes" id="UP000660668"/>
    </source>
</evidence>
<evidence type="ECO:0000313" key="1">
    <source>
        <dbReference type="EMBL" id="MBF4768055.1"/>
    </source>
</evidence>
<dbReference type="Proteomes" id="UP000660668">
    <property type="component" value="Unassembled WGS sequence"/>
</dbReference>
<evidence type="ECO:0008006" key="3">
    <source>
        <dbReference type="Google" id="ProtNLM"/>
    </source>
</evidence>
<sequence length="199" mass="21180">MPDPPWGLFVQPDARSCGAASMVVARFLGDPAYRSQLEGGSLTSPRTVAGDGALHERFRSETLAMHQRITGLADTSGRAQIPWPRKFGTPPWAVARQLSATPGADGTTTAYSWHLARTSPSAGFERLLDATRADRVAAIFIGSTWIPRHVVLVVGATGATLSVYDPARGQVDSLDKVSFTGSHIGIAGWDVGWLVVTPD</sequence>